<name>A0A9D2EY70_9ACTN</name>
<evidence type="ECO:0000256" key="1">
    <source>
        <dbReference type="SAM" id="Phobius"/>
    </source>
</evidence>
<reference evidence="2" key="1">
    <citation type="journal article" date="2021" name="PeerJ">
        <title>Extensive microbial diversity within the chicken gut microbiome revealed by metagenomics and culture.</title>
        <authorList>
            <person name="Gilroy R."/>
            <person name="Ravi A."/>
            <person name="Getino M."/>
            <person name="Pursley I."/>
            <person name="Horton D.L."/>
            <person name="Alikhan N.F."/>
            <person name="Baker D."/>
            <person name="Gharbi K."/>
            <person name="Hall N."/>
            <person name="Watson M."/>
            <person name="Adriaenssens E.M."/>
            <person name="Foster-Nyarko E."/>
            <person name="Jarju S."/>
            <person name="Secka A."/>
            <person name="Antonio M."/>
            <person name="Oren A."/>
            <person name="Chaudhuri R.R."/>
            <person name="La Ragione R."/>
            <person name="Hildebrand F."/>
            <person name="Pallen M.J."/>
        </authorList>
    </citation>
    <scope>NUCLEOTIDE SEQUENCE</scope>
    <source>
        <strain evidence="2">ChiHjej12B11-14209</strain>
    </source>
</reference>
<comment type="caution">
    <text evidence="2">The sequence shown here is derived from an EMBL/GenBank/DDBJ whole genome shotgun (WGS) entry which is preliminary data.</text>
</comment>
<keyword evidence="1" id="KW-0472">Membrane</keyword>
<keyword evidence="1" id="KW-1133">Transmembrane helix</keyword>
<evidence type="ECO:0000313" key="3">
    <source>
        <dbReference type="Proteomes" id="UP000824062"/>
    </source>
</evidence>
<reference evidence="2" key="2">
    <citation type="submission" date="2021-04" db="EMBL/GenBank/DDBJ databases">
        <authorList>
            <person name="Gilroy R."/>
        </authorList>
    </citation>
    <scope>NUCLEOTIDE SEQUENCE</scope>
    <source>
        <strain evidence="2">ChiHjej12B11-14209</strain>
    </source>
</reference>
<evidence type="ECO:0008006" key="4">
    <source>
        <dbReference type="Google" id="ProtNLM"/>
    </source>
</evidence>
<dbReference type="EMBL" id="DXBM01000028">
    <property type="protein sequence ID" value="HIZ45948.1"/>
    <property type="molecule type" value="Genomic_DNA"/>
</dbReference>
<accession>A0A9D2EY70</accession>
<organism evidence="2 3">
    <name type="scientific">Candidatus Olsenella pullistercoris</name>
    <dbReference type="NCBI Taxonomy" id="2838712"/>
    <lineage>
        <taxon>Bacteria</taxon>
        <taxon>Bacillati</taxon>
        <taxon>Actinomycetota</taxon>
        <taxon>Coriobacteriia</taxon>
        <taxon>Coriobacteriales</taxon>
        <taxon>Atopobiaceae</taxon>
        <taxon>Olsenella</taxon>
    </lineage>
</organism>
<dbReference type="Proteomes" id="UP000824062">
    <property type="component" value="Unassembled WGS sequence"/>
</dbReference>
<evidence type="ECO:0000313" key="2">
    <source>
        <dbReference type="EMBL" id="HIZ45948.1"/>
    </source>
</evidence>
<dbReference type="AlphaFoldDB" id="A0A9D2EY70"/>
<protein>
    <recommendedName>
        <fullName evidence="4">YcxB-like protein domain-containing protein</fullName>
    </recommendedName>
</protein>
<sequence length="191" mass="21048">MAKKSGKQVARRKDAARVAFDDKKYGHALFSATFEYSELTFARASEQLGLRLRSALTAASFASLVGLILVILIDESLVVLVGVLFVISLALVFTTSRWGDIQLRYARTTTLAAPATAERRHVVVCEDAVHVENEEGELGSYNLSDLRVVHATGEFVVAGFGHGRYAYVPRSALSENRFHELVRFLDGRCGR</sequence>
<gene>
    <name evidence="2" type="ORF">IAA19_02880</name>
</gene>
<feature type="transmembrane region" description="Helical" evidence="1">
    <location>
        <begin position="55"/>
        <end position="73"/>
    </location>
</feature>
<proteinExistence type="predicted"/>
<feature type="transmembrane region" description="Helical" evidence="1">
    <location>
        <begin position="79"/>
        <end position="98"/>
    </location>
</feature>
<keyword evidence="1" id="KW-0812">Transmembrane</keyword>